<evidence type="ECO:0000259" key="2">
    <source>
        <dbReference type="Pfam" id="PF07727"/>
    </source>
</evidence>
<evidence type="ECO:0000313" key="3">
    <source>
        <dbReference type="EMBL" id="GAA0186989.1"/>
    </source>
</evidence>
<reference evidence="3 4" key="1">
    <citation type="submission" date="2024-01" db="EMBL/GenBank/DDBJ databases">
        <title>The complete chloroplast genome sequence of Lithospermum erythrorhizon: insights into the phylogenetic relationship among Boraginaceae species and the maternal lineages of purple gromwells.</title>
        <authorList>
            <person name="Okada T."/>
            <person name="Watanabe K."/>
        </authorList>
    </citation>
    <scope>NUCLEOTIDE SEQUENCE [LARGE SCALE GENOMIC DNA]</scope>
</reference>
<dbReference type="Pfam" id="PF07727">
    <property type="entry name" value="RVT_2"/>
    <property type="match status" value="1"/>
</dbReference>
<dbReference type="SUPFAM" id="SSF56672">
    <property type="entry name" value="DNA/RNA polymerases"/>
    <property type="match status" value="1"/>
</dbReference>
<protein>
    <recommendedName>
        <fullName evidence="2">Reverse transcriptase Ty1/copia-type domain-containing protein</fullName>
    </recommendedName>
</protein>
<dbReference type="EMBL" id="BAABME010014226">
    <property type="protein sequence ID" value="GAA0186989.1"/>
    <property type="molecule type" value="Genomic_DNA"/>
</dbReference>
<feature type="transmembrane region" description="Helical" evidence="1">
    <location>
        <begin position="118"/>
        <end position="141"/>
    </location>
</feature>
<evidence type="ECO:0000256" key="1">
    <source>
        <dbReference type="SAM" id="Phobius"/>
    </source>
</evidence>
<sequence length="144" mass="16640">MWTFRHKLNSDSSFERHKDRLVGDGKTQQVGIDCGDPFSPVIKPEIIRIVVILSLSQSWSINQLDVKNAFLHADLHETIYMYQPLGFWYHRFANYVSTIGFTHIRSGHSLFIYKQGDIAYVLLYIDDIILIAFSSLFAGLLCHF</sequence>
<proteinExistence type="predicted"/>
<dbReference type="Proteomes" id="UP001454036">
    <property type="component" value="Unassembled WGS sequence"/>
</dbReference>
<dbReference type="InterPro" id="IPR013103">
    <property type="entry name" value="RVT_2"/>
</dbReference>
<gene>
    <name evidence="3" type="ORF">LIER_34277</name>
</gene>
<keyword evidence="4" id="KW-1185">Reference proteome</keyword>
<dbReference type="InterPro" id="IPR043502">
    <property type="entry name" value="DNA/RNA_pol_sf"/>
</dbReference>
<keyword evidence="1" id="KW-0812">Transmembrane</keyword>
<keyword evidence="1" id="KW-0472">Membrane</keyword>
<dbReference type="AlphaFoldDB" id="A0AAV3S198"/>
<evidence type="ECO:0000313" key="4">
    <source>
        <dbReference type="Proteomes" id="UP001454036"/>
    </source>
</evidence>
<name>A0AAV3S198_LITER</name>
<comment type="caution">
    <text evidence="3">The sequence shown here is derived from an EMBL/GenBank/DDBJ whole genome shotgun (WGS) entry which is preliminary data.</text>
</comment>
<accession>A0AAV3S198</accession>
<organism evidence="3 4">
    <name type="scientific">Lithospermum erythrorhizon</name>
    <name type="common">Purple gromwell</name>
    <name type="synonym">Lithospermum officinale var. erythrorhizon</name>
    <dbReference type="NCBI Taxonomy" id="34254"/>
    <lineage>
        <taxon>Eukaryota</taxon>
        <taxon>Viridiplantae</taxon>
        <taxon>Streptophyta</taxon>
        <taxon>Embryophyta</taxon>
        <taxon>Tracheophyta</taxon>
        <taxon>Spermatophyta</taxon>
        <taxon>Magnoliopsida</taxon>
        <taxon>eudicotyledons</taxon>
        <taxon>Gunneridae</taxon>
        <taxon>Pentapetalae</taxon>
        <taxon>asterids</taxon>
        <taxon>lamiids</taxon>
        <taxon>Boraginales</taxon>
        <taxon>Boraginaceae</taxon>
        <taxon>Boraginoideae</taxon>
        <taxon>Lithospermeae</taxon>
        <taxon>Lithospermum</taxon>
    </lineage>
</organism>
<keyword evidence="1" id="KW-1133">Transmembrane helix</keyword>
<feature type="domain" description="Reverse transcriptase Ty1/copia-type" evidence="2">
    <location>
        <begin position="2"/>
        <end position="88"/>
    </location>
</feature>